<accession>A0A485AWL9</accession>
<dbReference type="EMBL" id="CAADJE010000022">
    <property type="protein sequence ID" value="VFS64636.1"/>
    <property type="molecule type" value="Genomic_DNA"/>
</dbReference>
<evidence type="ECO:0000313" key="1">
    <source>
        <dbReference type="EMBL" id="VFS64636.1"/>
    </source>
</evidence>
<dbReference type="Proteomes" id="UP000345637">
    <property type="component" value="Unassembled WGS sequence"/>
</dbReference>
<evidence type="ECO:0000313" key="2">
    <source>
        <dbReference type="Proteomes" id="UP000345637"/>
    </source>
</evidence>
<protein>
    <submittedName>
        <fullName evidence="1">Uncharacterized protein</fullName>
    </submittedName>
</protein>
<gene>
    <name evidence="1" type="ORF">NCTC12998_02665</name>
</gene>
<proteinExistence type="predicted"/>
<name>A0A485AWL9_RAOPL</name>
<sequence>MGSSQGLLFEDDGESWGYKEDDALWLTWEMVCDASTISLQLTPRGRYCPAWDTLK</sequence>
<organism evidence="1 2">
    <name type="scientific">Raoultella planticola</name>
    <name type="common">Klebsiella planticola</name>
    <dbReference type="NCBI Taxonomy" id="575"/>
    <lineage>
        <taxon>Bacteria</taxon>
        <taxon>Pseudomonadati</taxon>
        <taxon>Pseudomonadota</taxon>
        <taxon>Gammaproteobacteria</taxon>
        <taxon>Enterobacterales</taxon>
        <taxon>Enterobacteriaceae</taxon>
        <taxon>Klebsiella/Raoultella group</taxon>
        <taxon>Raoultella</taxon>
    </lineage>
</organism>
<dbReference type="AlphaFoldDB" id="A0A485AWL9"/>
<reference evidence="1 2" key="1">
    <citation type="submission" date="2019-03" db="EMBL/GenBank/DDBJ databases">
        <authorList>
            <consortium name="Pathogen Informatics"/>
        </authorList>
    </citation>
    <scope>NUCLEOTIDE SEQUENCE [LARGE SCALE GENOMIC DNA]</scope>
    <source>
        <strain evidence="1 2">NCTC12998</strain>
    </source>
</reference>